<keyword evidence="1" id="KW-0472">Membrane</keyword>
<keyword evidence="1" id="KW-1133">Transmembrane helix</keyword>
<accession>T1A4D5</accession>
<sequence>WVAWRVRGRAAVADRPTWDCGVDAPNARMEYTASGYAQPLEQVFHGFYAPRDTTDRRPARQPAWTPLARLRSFHREIPEPIWGWMYAPIESGTRAFAKATSRLQSGRIHAYLAYMFVTLIGLLLLIRVV</sequence>
<dbReference type="Gene3D" id="1.20.5.2700">
    <property type="match status" value="1"/>
</dbReference>
<dbReference type="AlphaFoldDB" id="T1A4D5"/>
<reference evidence="2" key="2">
    <citation type="journal article" date="2014" name="ISME J.">
        <title>Microbial stratification in low pH oxic and suboxic macroscopic growths along an acid mine drainage.</title>
        <authorList>
            <person name="Mendez-Garcia C."/>
            <person name="Mesa V."/>
            <person name="Sprenger R.R."/>
            <person name="Richter M."/>
            <person name="Diez M.S."/>
            <person name="Solano J."/>
            <person name="Bargiela R."/>
            <person name="Golyshina O.V."/>
            <person name="Manteca A."/>
            <person name="Ramos J.L."/>
            <person name="Gallego J.R."/>
            <person name="Llorente I."/>
            <person name="Martins Dos Santos V.A."/>
            <person name="Jensen O.N."/>
            <person name="Pelaez A.I."/>
            <person name="Sanchez J."/>
            <person name="Ferrer M."/>
        </authorList>
    </citation>
    <scope>NUCLEOTIDE SEQUENCE</scope>
</reference>
<gene>
    <name evidence="2" type="ORF">B2A_12055</name>
</gene>
<proteinExistence type="predicted"/>
<comment type="caution">
    <text evidence="2">The sequence shown here is derived from an EMBL/GenBank/DDBJ whole genome shotgun (WGS) entry which is preliminary data.</text>
</comment>
<reference evidence="2" key="1">
    <citation type="submission" date="2013-08" db="EMBL/GenBank/DDBJ databases">
        <authorList>
            <person name="Mendez C."/>
            <person name="Richter M."/>
            <person name="Ferrer M."/>
            <person name="Sanchez J."/>
        </authorList>
    </citation>
    <scope>NUCLEOTIDE SEQUENCE</scope>
</reference>
<feature type="non-terminal residue" evidence="2">
    <location>
        <position position="1"/>
    </location>
</feature>
<evidence type="ECO:0000256" key="1">
    <source>
        <dbReference type="SAM" id="Phobius"/>
    </source>
</evidence>
<evidence type="ECO:0000313" key="2">
    <source>
        <dbReference type="EMBL" id="EQD36705.1"/>
    </source>
</evidence>
<feature type="transmembrane region" description="Helical" evidence="1">
    <location>
        <begin position="108"/>
        <end position="126"/>
    </location>
</feature>
<dbReference type="EMBL" id="AUZZ01008698">
    <property type="protein sequence ID" value="EQD36705.1"/>
    <property type="molecule type" value="Genomic_DNA"/>
</dbReference>
<keyword evidence="1" id="KW-0812">Transmembrane</keyword>
<name>T1A4D5_9ZZZZ</name>
<organism evidence="2">
    <name type="scientific">mine drainage metagenome</name>
    <dbReference type="NCBI Taxonomy" id="410659"/>
    <lineage>
        <taxon>unclassified sequences</taxon>
        <taxon>metagenomes</taxon>
        <taxon>ecological metagenomes</taxon>
    </lineage>
</organism>
<protein>
    <submittedName>
        <fullName evidence="2">Oxidoreductase</fullName>
    </submittedName>
</protein>